<feature type="transmembrane region" description="Helical" evidence="8">
    <location>
        <begin position="85"/>
        <end position="105"/>
    </location>
</feature>
<feature type="transmembrane region" description="Helical" evidence="8">
    <location>
        <begin position="47"/>
        <end position="64"/>
    </location>
</feature>
<keyword evidence="5 8" id="KW-0812">Transmembrane</keyword>
<evidence type="ECO:0000313" key="10">
    <source>
        <dbReference type="EMBL" id="VFU18180.1"/>
    </source>
</evidence>
<evidence type="ECO:0000256" key="3">
    <source>
        <dbReference type="ARBA" id="ARBA00022475"/>
    </source>
</evidence>
<keyword evidence="2" id="KW-0813">Transport</keyword>
<evidence type="ECO:0000259" key="9">
    <source>
        <dbReference type="Pfam" id="PF04290"/>
    </source>
</evidence>
<keyword evidence="7 8" id="KW-0472">Membrane</keyword>
<feature type="transmembrane region" description="Helical" evidence="8">
    <location>
        <begin position="14"/>
        <end position="35"/>
    </location>
</feature>
<reference evidence="10" key="1">
    <citation type="submission" date="2019-03" db="EMBL/GenBank/DDBJ databases">
        <authorList>
            <person name="Hao L."/>
        </authorList>
    </citation>
    <scope>NUCLEOTIDE SEQUENCE</scope>
</reference>
<dbReference type="AlphaFoldDB" id="A0A485M6F5"/>
<name>A0A485M6F5_9ZZZZ</name>
<feature type="domain" description="Tripartite ATP-independent periplasmic transporters DctQ component" evidence="9">
    <location>
        <begin position="25"/>
        <end position="154"/>
    </location>
</feature>
<evidence type="ECO:0000256" key="4">
    <source>
        <dbReference type="ARBA" id="ARBA00022519"/>
    </source>
</evidence>
<evidence type="ECO:0000256" key="5">
    <source>
        <dbReference type="ARBA" id="ARBA00022692"/>
    </source>
</evidence>
<evidence type="ECO:0000256" key="6">
    <source>
        <dbReference type="ARBA" id="ARBA00022989"/>
    </source>
</evidence>
<feature type="transmembrane region" description="Helical" evidence="8">
    <location>
        <begin position="125"/>
        <end position="146"/>
    </location>
</feature>
<proteinExistence type="predicted"/>
<dbReference type="InterPro" id="IPR055348">
    <property type="entry name" value="DctQ"/>
</dbReference>
<gene>
    <name evidence="10" type="ORF">SCFA_3970002</name>
</gene>
<dbReference type="Pfam" id="PF04290">
    <property type="entry name" value="DctQ"/>
    <property type="match status" value="1"/>
</dbReference>
<keyword evidence="3" id="KW-1003">Cell membrane</keyword>
<dbReference type="PANTHER" id="PTHR35011">
    <property type="entry name" value="2,3-DIKETO-L-GULONATE TRAP TRANSPORTER SMALL PERMEASE PROTEIN YIAM"/>
    <property type="match status" value="1"/>
</dbReference>
<sequence>MERLKRAYAAFEDYLSGSLLFIGLCMIMLNVVLRYFWGRPQSLLDEFSLYFIIWGLLLGFCVALRDNHHIKVDMLYNILPLRVKWLVSIFSNTLGLAFCFFYTFYGYKLVESYLNSGQRSADSQFPLWIVNLILPVSGLLFSIRFIDKLYQILKNGGRKWMEEMEKGGGRTDGDSAAF</sequence>
<evidence type="ECO:0000256" key="7">
    <source>
        <dbReference type="ARBA" id="ARBA00023136"/>
    </source>
</evidence>
<dbReference type="GO" id="GO:0022857">
    <property type="term" value="F:transmembrane transporter activity"/>
    <property type="evidence" value="ECO:0007669"/>
    <property type="project" value="TreeGrafter"/>
</dbReference>
<dbReference type="InterPro" id="IPR007387">
    <property type="entry name" value="TRAP_DctQ"/>
</dbReference>
<dbReference type="GO" id="GO:0015740">
    <property type="term" value="P:C4-dicarboxylate transport"/>
    <property type="evidence" value="ECO:0007669"/>
    <property type="project" value="TreeGrafter"/>
</dbReference>
<organism evidence="10">
    <name type="scientific">anaerobic digester metagenome</name>
    <dbReference type="NCBI Taxonomy" id="1263854"/>
    <lineage>
        <taxon>unclassified sequences</taxon>
        <taxon>metagenomes</taxon>
        <taxon>ecological metagenomes</taxon>
    </lineage>
</organism>
<keyword evidence="4" id="KW-0997">Cell inner membrane</keyword>
<dbReference type="PANTHER" id="PTHR35011:SF2">
    <property type="entry name" value="2,3-DIKETO-L-GULONATE TRAP TRANSPORTER SMALL PERMEASE PROTEIN YIAM"/>
    <property type="match status" value="1"/>
</dbReference>
<comment type="subcellular location">
    <subcellularLocation>
        <location evidence="1">Cell inner membrane</location>
        <topology evidence="1">Multi-pass membrane protein</topology>
    </subcellularLocation>
</comment>
<keyword evidence="6 8" id="KW-1133">Transmembrane helix</keyword>
<accession>A0A485M6F5</accession>
<dbReference type="GO" id="GO:0005886">
    <property type="term" value="C:plasma membrane"/>
    <property type="evidence" value="ECO:0007669"/>
    <property type="project" value="UniProtKB-SubCell"/>
</dbReference>
<evidence type="ECO:0000256" key="2">
    <source>
        <dbReference type="ARBA" id="ARBA00022448"/>
    </source>
</evidence>
<evidence type="ECO:0000256" key="1">
    <source>
        <dbReference type="ARBA" id="ARBA00004429"/>
    </source>
</evidence>
<evidence type="ECO:0000256" key="8">
    <source>
        <dbReference type="SAM" id="Phobius"/>
    </source>
</evidence>
<protein>
    <submittedName>
        <fullName evidence="10">2,3-diketo-L-gulonate TRAP transporter small permease protein YiaM</fullName>
    </submittedName>
</protein>
<dbReference type="EMBL" id="CAADRN010000331">
    <property type="protein sequence ID" value="VFU18180.1"/>
    <property type="molecule type" value="Genomic_DNA"/>
</dbReference>